<evidence type="ECO:0000259" key="1">
    <source>
        <dbReference type="Pfam" id="PF06985"/>
    </source>
</evidence>
<gene>
    <name evidence="2" type="ORF">DBV05_g2606</name>
</gene>
<evidence type="ECO:0000313" key="3">
    <source>
        <dbReference type="Proteomes" id="UP000325902"/>
    </source>
</evidence>
<proteinExistence type="predicted"/>
<sequence length="795" mass="90898">MNFDASDLHWERLYREQITNGESPPECDVCYRLNWVLRCPRGTSVHLKLGAFTDVTQASSCQSHSGLVRGVRWPGRTQIQDVHVWRGSEGSSAQLVGVGPHGDQVVSENRLDLLEGRVQAAARTADHPPGKRYSIGDKDWINPELFQKWMRNCHEEHGDRCNVIDSRLPSTSPCWLIDTKRRCLVEAEPGQPYVALSYVWGAANQYKTLREDLDQLQQEGYLDRDDIAIPRTIRDAIGLVPLLGGRYLWVDSLCILQEDGEELWDQIHGMASIYANATVTIVAAQGETADYGLSGIQGVSNPRQLSDEIHALRNGTQILSYGDGWFSRLMPTKYAYRAWTFQEYLFSRRKIIFKDDSVHWKCESATWEEEIAQIQYPKLEYGMGQASSMSTMLLPRKQRLLQPLPSLNDFGKLVYAFNAKQLTYPEDLPYAFAGTATMLSKSFVGGIICGLPAMFFDVALLWGSHEACMKRRVPANVQDEAADILPSWSWMGWEGRIDTDSWRSGNDCFLQAMGESQTRTVPTVVWFVRESVETDLLRVESTWCKYRTAIEEYARDTVPQGWTRHRIPLRDLVRGDYDLLDHPDGRPYAYRHVSSRKPDIDEFSLHENFAFPIPLASDAPEEELVAPKIFTPLLSGCTERTWLYLGKRGPDRSVEDAESHAWHKIPGPFSVVDDAGNWVGILQSNFEGICDIEPNGQRIELVALSRGWCWEDVEEEEEEGDDGRSSSRAAREANKRKPIEEWDYEKRPRGEEKYEWYNVLWIERRKGTAYRKSVGRVERSAWERQTKDSTFLKLA</sequence>
<keyword evidence="3" id="KW-1185">Reference proteome</keyword>
<dbReference type="EMBL" id="VCHE01000010">
    <property type="protein sequence ID" value="KAB2578835.1"/>
    <property type="molecule type" value="Genomic_DNA"/>
</dbReference>
<dbReference type="Proteomes" id="UP000325902">
    <property type="component" value="Unassembled WGS sequence"/>
</dbReference>
<dbReference type="OrthoDB" id="5428863at2759"/>
<dbReference type="InterPro" id="IPR010730">
    <property type="entry name" value="HET"/>
</dbReference>
<protein>
    <recommendedName>
        <fullName evidence="1">Heterokaryon incompatibility domain-containing protein</fullName>
    </recommendedName>
</protein>
<dbReference type="PANTHER" id="PTHR33112">
    <property type="entry name" value="DOMAIN PROTEIN, PUTATIVE-RELATED"/>
    <property type="match status" value="1"/>
</dbReference>
<organism evidence="2 3">
    <name type="scientific">Lasiodiplodia theobromae</name>
    <dbReference type="NCBI Taxonomy" id="45133"/>
    <lineage>
        <taxon>Eukaryota</taxon>
        <taxon>Fungi</taxon>
        <taxon>Dikarya</taxon>
        <taxon>Ascomycota</taxon>
        <taxon>Pezizomycotina</taxon>
        <taxon>Dothideomycetes</taxon>
        <taxon>Dothideomycetes incertae sedis</taxon>
        <taxon>Botryosphaeriales</taxon>
        <taxon>Botryosphaeriaceae</taxon>
        <taxon>Lasiodiplodia</taxon>
    </lineage>
</organism>
<feature type="domain" description="Heterokaryon incompatibility" evidence="1">
    <location>
        <begin position="193"/>
        <end position="343"/>
    </location>
</feature>
<dbReference type="AlphaFoldDB" id="A0A5N5DLR5"/>
<comment type="caution">
    <text evidence="2">The sequence shown here is derived from an EMBL/GenBank/DDBJ whole genome shotgun (WGS) entry which is preliminary data.</text>
</comment>
<dbReference type="Pfam" id="PF06985">
    <property type="entry name" value="HET"/>
    <property type="match status" value="1"/>
</dbReference>
<accession>A0A5N5DLR5</accession>
<evidence type="ECO:0000313" key="2">
    <source>
        <dbReference type="EMBL" id="KAB2578835.1"/>
    </source>
</evidence>
<dbReference type="PANTHER" id="PTHR33112:SF12">
    <property type="entry name" value="HETEROKARYON INCOMPATIBILITY DOMAIN-CONTAINING PROTEIN"/>
    <property type="match status" value="1"/>
</dbReference>
<reference evidence="2 3" key="1">
    <citation type="journal article" date="2019" name="Sci. Rep.">
        <title>A multi-omics analysis of the grapevine pathogen Lasiodiplodia theobromae reveals that temperature affects the expression of virulence- and pathogenicity-related genes.</title>
        <authorList>
            <person name="Felix C."/>
            <person name="Meneses R."/>
            <person name="Goncalves M.F.M."/>
            <person name="Tilleman L."/>
            <person name="Duarte A.S."/>
            <person name="Jorrin-Novo J.V."/>
            <person name="Van de Peer Y."/>
            <person name="Deforce D."/>
            <person name="Van Nieuwerburgh F."/>
            <person name="Esteves A.C."/>
            <person name="Alves A."/>
        </authorList>
    </citation>
    <scope>NUCLEOTIDE SEQUENCE [LARGE SCALE GENOMIC DNA]</scope>
    <source>
        <strain evidence="2 3">LA-SOL3</strain>
    </source>
</reference>
<name>A0A5N5DLR5_9PEZI</name>